<organism evidence="1 2">
    <name type="scientific">Neisseria zoodegmatis</name>
    <dbReference type="NCBI Taxonomy" id="326523"/>
    <lineage>
        <taxon>Bacteria</taxon>
        <taxon>Pseudomonadati</taxon>
        <taxon>Pseudomonadota</taxon>
        <taxon>Betaproteobacteria</taxon>
        <taxon>Neisseriales</taxon>
        <taxon>Neisseriaceae</taxon>
        <taxon>Neisseria</taxon>
    </lineage>
</organism>
<evidence type="ECO:0000313" key="1">
    <source>
        <dbReference type="EMBL" id="SUA36656.1"/>
    </source>
</evidence>
<sequence>MEQPGKHNEIDNRPLKETLADTALLLLAQGEDYTDLADTSCEFGYLFGFDGHGLEALFKITTDRGEHYFAAQGQSLKHLNIDDAAFREISRKFLELHG</sequence>
<evidence type="ECO:0000313" key="2">
    <source>
        <dbReference type="Proteomes" id="UP000254055"/>
    </source>
</evidence>
<protein>
    <submittedName>
        <fullName evidence="1">Uncharacterized protein</fullName>
    </submittedName>
</protein>
<accession>A0A378WGQ3</accession>
<dbReference type="EMBL" id="UGRS01000001">
    <property type="protein sequence ID" value="SUA36656.1"/>
    <property type="molecule type" value="Genomic_DNA"/>
</dbReference>
<reference evidence="1 2" key="1">
    <citation type="submission" date="2018-06" db="EMBL/GenBank/DDBJ databases">
        <authorList>
            <consortium name="Pathogen Informatics"/>
            <person name="Doyle S."/>
        </authorList>
    </citation>
    <scope>NUCLEOTIDE SEQUENCE [LARGE SCALE GENOMIC DNA]</scope>
    <source>
        <strain evidence="1 2">NCTC12229</strain>
    </source>
</reference>
<gene>
    <name evidence="1" type="ORF">NCTC12229_01082</name>
</gene>
<name>A0A378WGQ3_9NEIS</name>
<dbReference type="AlphaFoldDB" id="A0A378WGQ3"/>
<dbReference type="Proteomes" id="UP000254055">
    <property type="component" value="Unassembled WGS sequence"/>
</dbReference>
<proteinExistence type="predicted"/>